<evidence type="ECO:0000256" key="1">
    <source>
        <dbReference type="SAM" id="MobiDB-lite"/>
    </source>
</evidence>
<protein>
    <submittedName>
        <fullName evidence="2">DNA (Cytosine-5)-methyltransferase DRM1/2 isoform 3</fullName>
    </submittedName>
</protein>
<dbReference type="EMBL" id="VEPZ02001190">
    <property type="protein sequence ID" value="KAE8688362.1"/>
    <property type="molecule type" value="Genomic_DNA"/>
</dbReference>
<accession>A0A6A2ZBE3</accession>
<dbReference type="InterPro" id="IPR050390">
    <property type="entry name" value="C5-Methyltransferase"/>
</dbReference>
<evidence type="ECO:0000313" key="2">
    <source>
        <dbReference type="EMBL" id="KAE8688362.1"/>
    </source>
</evidence>
<dbReference type="PANTHER" id="PTHR23068">
    <property type="entry name" value="DNA CYTOSINE-5- -METHYLTRANSFERASE 3-RELATED"/>
    <property type="match status" value="1"/>
</dbReference>
<evidence type="ECO:0000313" key="3">
    <source>
        <dbReference type="Proteomes" id="UP000436088"/>
    </source>
</evidence>
<dbReference type="GO" id="GO:0032259">
    <property type="term" value="P:methylation"/>
    <property type="evidence" value="ECO:0007669"/>
    <property type="project" value="UniProtKB-KW"/>
</dbReference>
<dbReference type="GO" id="GO:0005634">
    <property type="term" value="C:nucleus"/>
    <property type="evidence" value="ECO:0007669"/>
    <property type="project" value="TreeGrafter"/>
</dbReference>
<feature type="region of interest" description="Disordered" evidence="1">
    <location>
        <begin position="151"/>
        <end position="173"/>
    </location>
</feature>
<dbReference type="PANTHER" id="PTHR23068:SF25">
    <property type="entry name" value="DNA (CYTOSINE-5)-METHYLTRANSFERASE DRM2"/>
    <property type="match status" value="1"/>
</dbReference>
<comment type="caution">
    <text evidence="2">The sequence shown here is derived from an EMBL/GenBank/DDBJ whole genome shotgun (WGS) entry which is preliminary data.</text>
</comment>
<dbReference type="AlphaFoldDB" id="A0A6A2ZBE3"/>
<reference evidence="2" key="1">
    <citation type="submission" date="2019-09" db="EMBL/GenBank/DDBJ databases">
        <title>Draft genome information of white flower Hibiscus syriacus.</title>
        <authorList>
            <person name="Kim Y.-M."/>
        </authorList>
    </citation>
    <scope>NUCLEOTIDE SEQUENCE [LARGE SCALE GENOMIC DNA]</scope>
    <source>
        <strain evidence="2">YM2019G1</strain>
    </source>
</reference>
<sequence>MIFTFDVSVLRRRVEASMVMQSSRLDEALVGSVSWVKFGKSPNYVVTHPIAATWRGSWLLEASVGIVAVLQMTRRIKIKKPLKISFLKSQLKTSCIGGLMDDPKVLKTSCTEGLKDNPEVLKTSCIEGLIDDPEVLKTSCTEGLADDPKVLKTSSTKGITDDPNVLKTSSTEGLTNDPKVLKTSCTEGLTDDPEVLKTLSTEGLTDDLKVLKTSCTEGLTDDPKVLKISKTERLTDDPKLPFCGKKSSSCLTSNLEVEEGKLHLGSINENHQLILILSRARAEASIAIERYIPDSSIAELIDFICAAQMAKAVEALLSIEDRKPLCNDPNYKKRRNSGYDFWKRKNQGKLEKKTLPENALGPLYFYYENVALAPVGVWTKMSWKCQIDRRICKALEAYDDEPPSSVHKYVLDECRKWNLVWVGRNKIVILEPNEVEMLLGFPKNHTRRGGSARDMFPSGINVLSLFSGINDAEVAFYWLNLPLKANVQELNGDQLEQLMSRFVKFDLVVGGIPYALPYLTLPEIWKGLVDSKTWLSLFLESCNQGHNGYNLDKENDRHRRGNNDASRSEPVSRYNQSASGDLFIPIIHLNETYDSVIRESARDID</sequence>
<gene>
    <name evidence="2" type="ORF">F3Y22_tig00110987pilonHSYRG00032</name>
</gene>
<dbReference type="Proteomes" id="UP000436088">
    <property type="component" value="Unassembled WGS sequence"/>
</dbReference>
<organism evidence="2 3">
    <name type="scientific">Hibiscus syriacus</name>
    <name type="common">Rose of Sharon</name>
    <dbReference type="NCBI Taxonomy" id="106335"/>
    <lineage>
        <taxon>Eukaryota</taxon>
        <taxon>Viridiplantae</taxon>
        <taxon>Streptophyta</taxon>
        <taxon>Embryophyta</taxon>
        <taxon>Tracheophyta</taxon>
        <taxon>Spermatophyta</taxon>
        <taxon>Magnoliopsida</taxon>
        <taxon>eudicotyledons</taxon>
        <taxon>Gunneridae</taxon>
        <taxon>Pentapetalae</taxon>
        <taxon>rosids</taxon>
        <taxon>malvids</taxon>
        <taxon>Malvales</taxon>
        <taxon>Malvaceae</taxon>
        <taxon>Malvoideae</taxon>
        <taxon>Hibiscus</taxon>
    </lineage>
</organism>
<name>A0A6A2ZBE3_HIBSY</name>
<proteinExistence type="predicted"/>
<feature type="region of interest" description="Disordered" evidence="1">
    <location>
        <begin position="549"/>
        <end position="574"/>
    </location>
</feature>
<dbReference type="GO" id="GO:0003886">
    <property type="term" value="F:DNA (cytosine-5-)-methyltransferase activity"/>
    <property type="evidence" value="ECO:0007669"/>
    <property type="project" value="TreeGrafter"/>
</dbReference>
<keyword evidence="3" id="KW-1185">Reference proteome</keyword>